<name>A0A9W6LIM5_9ACTN</name>
<dbReference type="EMBL" id="BSDT01000001">
    <property type="protein sequence ID" value="GLI44550.1"/>
    <property type="molecule type" value="Genomic_DNA"/>
</dbReference>
<feature type="domain" description="Alpha/beta hydrolase fold-3" evidence="2">
    <location>
        <begin position="85"/>
        <end position="291"/>
    </location>
</feature>
<proteinExistence type="predicted"/>
<gene>
    <name evidence="3" type="ORF">GALLR39Z86_44000</name>
</gene>
<sequence>MTTKAPLGARLLLKDRPDWDAVTADEVVAGRAKLVRLLRSPAMRVVAGLPDRGAGIEERTLELPGRNLTLRVHRPKGRHDRLPLVLSFHGGGFITGTAAQNDWLNSRLAARLPAVVAAVEYRLAPEHPLPAPVEDACDALDRLAADPFGWGVDPARIAVVGESAGGTLAALLALRSRETGPALSAQVLVYPALDWTATMTDHPSVGRNVGQPGLSAGELRLARRFAVPPGFDADLVSPLKHADLAGLPPALAIAGELDPAYDHGRAYVERLRAAGNDARFTGYPGAVHKFISVPGVVPAARPARREVLDFLRARLRATATAR</sequence>
<keyword evidence="4" id="KW-1185">Reference proteome</keyword>
<comment type="caution">
    <text evidence="3">The sequence shown here is derived from an EMBL/GenBank/DDBJ whole genome shotgun (WGS) entry which is preliminary data.</text>
</comment>
<dbReference type="Gene3D" id="3.40.50.1820">
    <property type="entry name" value="alpha/beta hydrolase"/>
    <property type="match status" value="1"/>
</dbReference>
<evidence type="ECO:0000256" key="1">
    <source>
        <dbReference type="ARBA" id="ARBA00022801"/>
    </source>
</evidence>
<dbReference type="InterPro" id="IPR029058">
    <property type="entry name" value="AB_hydrolase_fold"/>
</dbReference>
<dbReference type="Proteomes" id="UP001144313">
    <property type="component" value="Unassembled WGS sequence"/>
</dbReference>
<evidence type="ECO:0000259" key="2">
    <source>
        <dbReference type="Pfam" id="PF07859"/>
    </source>
</evidence>
<accession>A0A9W6LIM5</accession>
<dbReference type="PANTHER" id="PTHR48081">
    <property type="entry name" value="AB HYDROLASE SUPERFAMILY PROTEIN C4A8.06C"/>
    <property type="match status" value="1"/>
</dbReference>
<reference evidence="3" key="1">
    <citation type="submission" date="2022-12" db="EMBL/GenBank/DDBJ databases">
        <title>Reference genome sequencing for broad-spectrum identification of bacterial and archaeal isolates by mass spectrometry.</title>
        <authorList>
            <person name="Sekiguchi Y."/>
            <person name="Tourlousse D.M."/>
        </authorList>
    </citation>
    <scope>NUCLEOTIDE SEQUENCE</scope>
    <source>
        <strain evidence="3">LLR39Z86</strain>
    </source>
</reference>
<dbReference type="InterPro" id="IPR050300">
    <property type="entry name" value="GDXG_lipolytic_enzyme"/>
</dbReference>
<dbReference type="Pfam" id="PF07859">
    <property type="entry name" value="Abhydrolase_3"/>
    <property type="match status" value="1"/>
</dbReference>
<organism evidence="3 4">
    <name type="scientific">Glycomyces algeriensis</name>
    <dbReference type="NCBI Taxonomy" id="256037"/>
    <lineage>
        <taxon>Bacteria</taxon>
        <taxon>Bacillati</taxon>
        <taxon>Actinomycetota</taxon>
        <taxon>Actinomycetes</taxon>
        <taxon>Glycomycetales</taxon>
        <taxon>Glycomycetaceae</taxon>
        <taxon>Glycomyces</taxon>
    </lineage>
</organism>
<dbReference type="InterPro" id="IPR013094">
    <property type="entry name" value="AB_hydrolase_3"/>
</dbReference>
<dbReference type="GO" id="GO:0016787">
    <property type="term" value="F:hydrolase activity"/>
    <property type="evidence" value="ECO:0007669"/>
    <property type="project" value="UniProtKB-KW"/>
</dbReference>
<dbReference type="PANTHER" id="PTHR48081:SF8">
    <property type="entry name" value="ALPHA_BETA HYDROLASE FOLD-3 DOMAIN-CONTAINING PROTEIN-RELATED"/>
    <property type="match status" value="1"/>
</dbReference>
<evidence type="ECO:0000313" key="3">
    <source>
        <dbReference type="EMBL" id="GLI44550.1"/>
    </source>
</evidence>
<dbReference type="SUPFAM" id="SSF53474">
    <property type="entry name" value="alpha/beta-Hydrolases"/>
    <property type="match status" value="1"/>
</dbReference>
<evidence type="ECO:0000313" key="4">
    <source>
        <dbReference type="Proteomes" id="UP001144313"/>
    </source>
</evidence>
<dbReference type="AlphaFoldDB" id="A0A9W6LIM5"/>
<protein>
    <submittedName>
        <fullName evidence="3">Alpha/beta hydrolase</fullName>
    </submittedName>
</protein>
<keyword evidence="1 3" id="KW-0378">Hydrolase</keyword>
<dbReference type="RefSeq" id="WP_281846921.1">
    <property type="nucleotide sequence ID" value="NZ_BAAAOL010000007.1"/>
</dbReference>